<feature type="non-terminal residue" evidence="10">
    <location>
        <position position="1"/>
    </location>
</feature>
<dbReference type="Proteomes" id="UP000663879">
    <property type="component" value="Unassembled WGS sequence"/>
</dbReference>
<evidence type="ECO:0000256" key="3">
    <source>
        <dbReference type="ARBA" id="ARBA00022833"/>
    </source>
</evidence>
<keyword evidence="4" id="KW-0805">Transcription regulation</keyword>
<dbReference type="SUPFAM" id="SSF48508">
    <property type="entry name" value="Nuclear receptor ligand-binding domain"/>
    <property type="match status" value="1"/>
</dbReference>
<dbReference type="PANTHER" id="PTHR24082">
    <property type="entry name" value="NUCLEAR HORMONE RECEPTOR"/>
    <property type="match status" value="1"/>
</dbReference>
<keyword evidence="2" id="KW-0863">Zinc-finger</keyword>
<dbReference type="GO" id="GO:0045944">
    <property type="term" value="P:positive regulation of transcription by RNA polymerase II"/>
    <property type="evidence" value="ECO:0007669"/>
    <property type="project" value="TreeGrafter"/>
</dbReference>
<evidence type="ECO:0000256" key="4">
    <source>
        <dbReference type="ARBA" id="ARBA00023015"/>
    </source>
</evidence>
<name>A0A813WYP1_9BILA</name>
<dbReference type="GO" id="GO:0009755">
    <property type="term" value="P:hormone-mediated signaling pathway"/>
    <property type="evidence" value="ECO:0007669"/>
    <property type="project" value="TreeGrafter"/>
</dbReference>
<dbReference type="SMART" id="SM00399">
    <property type="entry name" value="ZnF_C4"/>
    <property type="match status" value="1"/>
</dbReference>
<evidence type="ECO:0000256" key="5">
    <source>
        <dbReference type="ARBA" id="ARBA00023125"/>
    </source>
</evidence>
<feature type="domain" description="Nuclear receptor" evidence="9">
    <location>
        <begin position="28"/>
        <end position="103"/>
    </location>
</feature>
<evidence type="ECO:0000256" key="8">
    <source>
        <dbReference type="ARBA" id="ARBA00023242"/>
    </source>
</evidence>
<protein>
    <recommendedName>
        <fullName evidence="9">Nuclear receptor domain-containing protein</fullName>
    </recommendedName>
</protein>
<dbReference type="PRINTS" id="PR00047">
    <property type="entry name" value="STROIDFINGER"/>
</dbReference>
<dbReference type="AlphaFoldDB" id="A0A813WYP1"/>
<proteinExistence type="predicted"/>
<organism evidence="10 11">
    <name type="scientific">Brachionus calyciflorus</name>
    <dbReference type="NCBI Taxonomy" id="104777"/>
    <lineage>
        <taxon>Eukaryota</taxon>
        <taxon>Metazoa</taxon>
        <taxon>Spiralia</taxon>
        <taxon>Gnathifera</taxon>
        <taxon>Rotifera</taxon>
        <taxon>Eurotatoria</taxon>
        <taxon>Monogononta</taxon>
        <taxon>Pseudotrocha</taxon>
        <taxon>Ploima</taxon>
        <taxon>Brachionidae</taxon>
        <taxon>Brachionus</taxon>
    </lineage>
</organism>
<keyword evidence="8" id="KW-0539">Nucleus</keyword>
<accession>A0A813WYP1</accession>
<dbReference type="EMBL" id="CAJNOC010001390">
    <property type="protein sequence ID" value="CAF0860688.1"/>
    <property type="molecule type" value="Genomic_DNA"/>
</dbReference>
<gene>
    <name evidence="10" type="ORF">OXX778_LOCUS9423</name>
</gene>
<dbReference type="InterPro" id="IPR013088">
    <property type="entry name" value="Znf_NHR/GATA"/>
</dbReference>
<keyword evidence="5" id="KW-0238">DNA-binding</keyword>
<keyword evidence="6" id="KW-0804">Transcription</keyword>
<dbReference type="CDD" id="cd06916">
    <property type="entry name" value="NR_DBD_like"/>
    <property type="match status" value="1"/>
</dbReference>
<dbReference type="Gene3D" id="3.30.50.10">
    <property type="entry name" value="Erythroid Transcription Factor GATA-1, subunit A"/>
    <property type="match status" value="1"/>
</dbReference>
<evidence type="ECO:0000259" key="9">
    <source>
        <dbReference type="PROSITE" id="PS51030"/>
    </source>
</evidence>
<evidence type="ECO:0000313" key="11">
    <source>
        <dbReference type="Proteomes" id="UP000663879"/>
    </source>
</evidence>
<dbReference type="Gene3D" id="1.10.565.10">
    <property type="entry name" value="Retinoid X Receptor"/>
    <property type="match status" value="1"/>
</dbReference>
<dbReference type="PANTHER" id="PTHR24082:SF473">
    <property type="entry name" value="ECDYSONE-INDUCED PROTEIN 75B, ISOFORM B"/>
    <property type="match status" value="1"/>
</dbReference>
<evidence type="ECO:0000256" key="7">
    <source>
        <dbReference type="ARBA" id="ARBA00023170"/>
    </source>
</evidence>
<dbReference type="PROSITE" id="PS51030">
    <property type="entry name" value="NUCLEAR_REC_DBD_2"/>
    <property type="match status" value="1"/>
</dbReference>
<evidence type="ECO:0000256" key="6">
    <source>
        <dbReference type="ARBA" id="ARBA00023163"/>
    </source>
</evidence>
<dbReference type="SUPFAM" id="SSF57716">
    <property type="entry name" value="Glucocorticoid receptor-like (DNA-binding domain)"/>
    <property type="match status" value="1"/>
</dbReference>
<dbReference type="InterPro" id="IPR001628">
    <property type="entry name" value="Znf_hrmn_rcpt"/>
</dbReference>
<sequence>NAAKKENKECYLLSNEYDFEKEETKCHYGLCRICQDDSTGIHYGVPTCEPCKGFFKRSLLKNQKYKCKQNQDCKLIPKKTKKCKFCRWSKCVSTGMSVDKIRVGRKPNSIKQNINNEYYSYHQTYTSENYLNKSNQNQSIVVLDLLREKSYDIFINHTREFEEQERRAFRLIESGYEPIVYEMTDQFLQILRTKFLMFLQRHAACMLEIINDLPGFSRLSKNDINVAIRENFFSVLGIRISKVRKNGETFLMLDENIQFNRQVQTVLMGLDVQNNLNKEHIKLEEFQPSERELALLIPYFFSTFTINVKNTDLMREINEYYCRALYHEFCLNKRSRHYIQNFIQLVNFMPVLNKMCLDIDLTEQLKNISLVP</sequence>
<dbReference type="GO" id="GO:0004879">
    <property type="term" value="F:nuclear receptor activity"/>
    <property type="evidence" value="ECO:0007669"/>
    <property type="project" value="TreeGrafter"/>
</dbReference>
<dbReference type="Pfam" id="PF00105">
    <property type="entry name" value="zf-C4"/>
    <property type="match status" value="1"/>
</dbReference>
<evidence type="ECO:0000313" key="10">
    <source>
        <dbReference type="EMBL" id="CAF0860688.1"/>
    </source>
</evidence>
<evidence type="ECO:0000256" key="1">
    <source>
        <dbReference type="ARBA" id="ARBA00022723"/>
    </source>
</evidence>
<dbReference type="GO" id="GO:0008270">
    <property type="term" value="F:zinc ion binding"/>
    <property type="evidence" value="ECO:0007669"/>
    <property type="project" value="UniProtKB-KW"/>
</dbReference>
<keyword evidence="1" id="KW-0479">Metal-binding</keyword>
<keyword evidence="7" id="KW-0675">Receptor</keyword>
<keyword evidence="11" id="KW-1185">Reference proteome</keyword>
<comment type="caution">
    <text evidence="10">The sequence shown here is derived from an EMBL/GenBank/DDBJ whole genome shotgun (WGS) entry which is preliminary data.</text>
</comment>
<dbReference type="GO" id="GO:0000978">
    <property type="term" value="F:RNA polymerase II cis-regulatory region sequence-specific DNA binding"/>
    <property type="evidence" value="ECO:0007669"/>
    <property type="project" value="TreeGrafter"/>
</dbReference>
<dbReference type="GO" id="GO:0000122">
    <property type="term" value="P:negative regulation of transcription by RNA polymerase II"/>
    <property type="evidence" value="ECO:0007669"/>
    <property type="project" value="TreeGrafter"/>
</dbReference>
<dbReference type="PROSITE" id="PS00031">
    <property type="entry name" value="NUCLEAR_REC_DBD_1"/>
    <property type="match status" value="1"/>
</dbReference>
<dbReference type="GO" id="GO:0030154">
    <property type="term" value="P:cell differentiation"/>
    <property type="evidence" value="ECO:0007669"/>
    <property type="project" value="TreeGrafter"/>
</dbReference>
<dbReference type="OrthoDB" id="6355676at2759"/>
<dbReference type="InterPro" id="IPR050234">
    <property type="entry name" value="Nuclear_hormone_rcpt_NR1"/>
</dbReference>
<reference evidence="10" key="1">
    <citation type="submission" date="2021-02" db="EMBL/GenBank/DDBJ databases">
        <authorList>
            <person name="Nowell W R."/>
        </authorList>
    </citation>
    <scope>NUCLEOTIDE SEQUENCE</scope>
    <source>
        <strain evidence="10">Ploen Becks lab</strain>
    </source>
</reference>
<keyword evidence="3" id="KW-0862">Zinc</keyword>
<dbReference type="InterPro" id="IPR035500">
    <property type="entry name" value="NHR-like_dom_sf"/>
</dbReference>
<evidence type="ECO:0000256" key="2">
    <source>
        <dbReference type="ARBA" id="ARBA00022771"/>
    </source>
</evidence>